<reference evidence="3" key="1">
    <citation type="submission" date="2018-11" db="EMBL/GenBank/DDBJ databases">
        <title>Henneguya salminicola genome and transcriptome.</title>
        <authorList>
            <person name="Yahalomi D."/>
            <person name="Atkinson S.D."/>
            <person name="Neuhof M."/>
            <person name="Chang E.S."/>
            <person name="Philippe H."/>
            <person name="Cartwright P."/>
            <person name="Bartholomew J.L."/>
            <person name="Huchon D."/>
        </authorList>
    </citation>
    <scope>NUCLEOTIDE SEQUENCE</scope>
    <source>
        <strain evidence="3">Hz1</strain>
        <tissue evidence="3">Whole</tissue>
    </source>
</reference>
<sequence length="214" mass="24898">MENSVVDFPTWIFPLDTFKALPSFGSKEDNKTELIYRQSCAHMINYAGCRLKLTQLVSNTAIVFMHRFYMFQQMELFSPKDMAPVFLFLATKIEEQLRYPKQILLAFNIIKAPIETVPVKEIEENEKKLFINEKVLVQTLGFEFMINHPHIFIVKAMDVLKLQKEICQTAYFFASCSLHLTYFCVQLKSSYIAAICIKLACMWSKRDVLCFGSK</sequence>
<evidence type="ECO:0000256" key="1">
    <source>
        <dbReference type="ARBA" id="ARBA00023127"/>
    </source>
</evidence>
<dbReference type="Pfam" id="PF21797">
    <property type="entry name" value="CycT2-like_C"/>
    <property type="match status" value="1"/>
</dbReference>
<dbReference type="GO" id="GO:0016538">
    <property type="term" value="F:cyclin-dependent protein serine/threonine kinase regulator activity"/>
    <property type="evidence" value="ECO:0007669"/>
    <property type="project" value="InterPro"/>
</dbReference>
<dbReference type="InterPro" id="IPR006671">
    <property type="entry name" value="Cyclin_N"/>
</dbReference>
<keyword evidence="1" id="KW-0195">Cyclin</keyword>
<dbReference type="InterPro" id="IPR036915">
    <property type="entry name" value="Cyclin-like_sf"/>
</dbReference>
<dbReference type="PANTHER" id="PTHR10026">
    <property type="entry name" value="CYCLIN"/>
    <property type="match status" value="1"/>
</dbReference>
<organism evidence="3">
    <name type="scientific">Henneguya salminicola</name>
    <name type="common">Myxosporean</name>
    <dbReference type="NCBI Taxonomy" id="69463"/>
    <lineage>
        <taxon>Eukaryota</taxon>
        <taxon>Metazoa</taxon>
        <taxon>Cnidaria</taxon>
        <taxon>Myxozoa</taxon>
        <taxon>Myxosporea</taxon>
        <taxon>Bivalvulida</taxon>
        <taxon>Platysporina</taxon>
        <taxon>Myxobolidae</taxon>
        <taxon>Henneguya</taxon>
    </lineage>
</organism>
<dbReference type="AlphaFoldDB" id="A0A6G3MHM0"/>
<accession>A0A6G3MHM0</accession>
<evidence type="ECO:0000313" key="3">
    <source>
        <dbReference type="EMBL" id="NDJ93473.1"/>
    </source>
</evidence>
<proteinExistence type="predicted"/>
<protein>
    <submittedName>
        <fullName evidence="3">Cyclin-T1 (Trinotate prediction)</fullName>
    </submittedName>
</protein>
<dbReference type="Gene3D" id="1.10.472.10">
    <property type="entry name" value="Cyclin-like"/>
    <property type="match status" value="2"/>
</dbReference>
<name>A0A6G3MHM0_HENSL</name>
<dbReference type="GO" id="GO:0006357">
    <property type="term" value="P:regulation of transcription by RNA polymerase II"/>
    <property type="evidence" value="ECO:0007669"/>
    <property type="project" value="InterPro"/>
</dbReference>
<dbReference type="Pfam" id="PF00134">
    <property type="entry name" value="Cyclin_N"/>
    <property type="match status" value="1"/>
</dbReference>
<feature type="domain" description="Cyclin N-terminal" evidence="2">
    <location>
        <begin position="32"/>
        <end position="142"/>
    </location>
</feature>
<evidence type="ECO:0000259" key="2">
    <source>
        <dbReference type="Pfam" id="PF00134"/>
    </source>
</evidence>
<dbReference type="EMBL" id="GHBP01003753">
    <property type="protein sequence ID" value="NDJ93473.1"/>
    <property type="molecule type" value="Transcribed_RNA"/>
</dbReference>
<dbReference type="SUPFAM" id="SSF47954">
    <property type="entry name" value="Cyclin-like"/>
    <property type="match status" value="2"/>
</dbReference>
<dbReference type="InterPro" id="IPR043198">
    <property type="entry name" value="Cyclin/Ssn8"/>
</dbReference>